<comment type="caution">
    <text evidence="1">The sequence shown here is derived from an EMBL/GenBank/DDBJ whole genome shotgun (WGS) entry which is preliminary data.</text>
</comment>
<feature type="non-terminal residue" evidence="1">
    <location>
        <position position="1"/>
    </location>
</feature>
<evidence type="ECO:0000313" key="2">
    <source>
        <dbReference type="Proteomes" id="UP000485058"/>
    </source>
</evidence>
<proteinExistence type="predicted"/>
<dbReference type="Proteomes" id="UP000485058">
    <property type="component" value="Unassembled WGS sequence"/>
</dbReference>
<dbReference type="EMBL" id="BLLF01000171">
    <property type="protein sequence ID" value="GFH08597.1"/>
    <property type="molecule type" value="Genomic_DNA"/>
</dbReference>
<evidence type="ECO:0000313" key="1">
    <source>
        <dbReference type="EMBL" id="GFH08597.1"/>
    </source>
</evidence>
<accession>A0A699YEU1</accession>
<feature type="non-terminal residue" evidence="1">
    <location>
        <position position="106"/>
    </location>
</feature>
<keyword evidence="2" id="KW-1185">Reference proteome</keyword>
<sequence length="106" mass="12043">MPAQATADTPQLLTVDCSSGCTNMGLVIFMQVLTAKCALFGSAYRTSTCALMPIYWQAVRSFLRVRPCRRKRPRTHLSCSLSVVSEDRRWATSKETLQQTRRIVWE</sequence>
<gene>
    <name evidence="1" type="ORF">HaLaN_03582</name>
</gene>
<reference evidence="1 2" key="1">
    <citation type="submission" date="2020-02" db="EMBL/GenBank/DDBJ databases">
        <title>Draft genome sequence of Haematococcus lacustris strain NIES-144.</title>
        <authorList>
            <person name="Morimoto D."/>
            <person name="Nakagawa S."/>
            <person name="Yoshida T."/>
            <person name="Sawayama S."/>
        </authorList>
    </citation>
    <scope>NUCLEOTIDE SEQUENCE [LARGE SCALE GENOMIC DNA]</scope>
    <source>
        <strain evidence="1 2">NIES-144</strain>
    </source>
</reference>
<dbReference type="AlphaFoldDB" id="A0A699YEU1"/>
<protein>
    <submittedName>
        <fullName evidence="1">Uncharacterized protein</fullName>
    </submittedName>
</protein>
<organism evidence="1 2">
    <name type="scientific">Haematococcus lacustris</name>
    <name type="common">Green alga</name>
    <name type="synonym">Haematococcus pluvialis</name>
    <dbReference type="NCBI Taxonomy" id="44745"/>
    <lineage>
        <taxon>Eukaryota</taxon>
        <taxon>Viridiplantae</taxon>
        <taxon>Chlorophyta</taxon>
        <taxon>core chlorophytes</taxon>
        <taxon>Chlorophyceae</taxon>
        <taxon>CS clade</taxon>
        <taxon>Chlamydomonadales</taxon>
        <taxon>Haematococcaceae</taxon>
        <taxon>Haematococcus</taxon>
    </lineage>
</organism>
<name>A0A699YEU1_HAELA</name>